<evidence type="ECO:0000313" key="2">
    <source>
        <dbReference type="Proteomes" id="UP001162501"/>
    </source>
</evidence>
<name>A0ACB0EX54_RANTA</name>
<reference evidence="1" key="1">
    <citation type="submission" date="2023-05" db="EMBL/GenBank/DDBJ databases">
        <authorList>
            <consortium name="ELIXIR-Norway"/>
        </authorList>
    </citation>
    <scope>NUCLEOTIDE SEQUENCE</scope>
</reference>
<proteinExistence type="predicted"/>
<dbReference type="EMBL" id="OX596112">
    <property type="protein sequence ID" value="CAI9704907.1"/>
    <property type="molecule type" value="Genomic_DNA"/>
</dbReference>
<organism evidence="1 2">
    <name type="scientific">Rangifer tarandus platyrhynchus</name>
    <name type="common">Svalbard reindeer</name>
    <dbReference type="NCBI Taxonomy" id="3082113"/>
    <lineage>
        <taxon>Eukaryota</taxon>
        <taxon>Metazoa</taxon>
        <taxon>Chordata</taxon>
        <taxon>Craniata</taxon>
        <taxon>Vertebrata</taxon>
        <taxon>Euteleostomi</taxon>
        <taxon>Mammalia</taxon>
        <taxon>Eutheria</taxon>
        <taxon>Laurasiatheria</taxon>
        <taxon>Artiodactyla</taxon>
        <taxon>Ruminantia</taxon>
        <taxon>Pecora</taxon>
        <taxon>Cervidae</taxon>
        <taxon>Odocoileinae</taxon>
        <taxon>Rangifer</taxon>
    </lineage>
</organism>
<accession>A0ACB0EX54</accession>
<sequence>MTDGAAGAPAGEGGPSKRVSRGGQLSPSLSRPPPAGISADTSDPRLLRLNPGPGRSCHDPPGSREQALGCQSGGRCSELERGVCFMQHGADKEQNTLSDRFQETAWAGGREGPFPASGLQSARKAFPDCPEHGKGPRTQPSFQGFPASRLAPRSWEAWGGGGGSEAEGRLRPAAALYPDRGPKRRRGLPVHPRRTPKARRQQDVAPGKAISLRGTDPAPSSPAEARLGHELEVQCPSHRLGARLRPLAPACALTSLPPRVHTHATPPALPSLVSPMSLTPLGAVLSIMPVPGARGSGQVSPVSLSALGPSRVAPGPQCRVGLASAGWARAASLLRVSLRACPCGHRPPGDVPPRLPAHCAAFSLSPALEAPAQA</sequence>
<dbReference type="Proteomes" id="UP001162501">
    <property type="component" value="Chromosome 28"/>
</dbReference>
<evidence type="ECO:0000313" key="1">
    <source>
        <dbReference type="EMBL" id="CAI9704907.1"/>
    </source>
</evidence>
<gene>
    <name evidence="1" type="ORF">MRATA1EN3_LOCUS16120</name>
</gene>
<protein>
    <submittedName>
        <fullName evidence="1">Uncharacterized protein</fullName>
    </submittedName>
</protein>